<dbReference type="GeneID" id="92272942"/>
<evidence type="ECO:0000256" key="2">
    <source>
        <dbReference type="ARBA" id="ARBA00022870"/>
    </source>
</evidence>
<evidence type="ECO:0000256" key="4">
    <source>
        <dbReference type="ARBA" id="ARBA00035640"/>
    </source>
</evidence>
<evidence type="ECO:0000256" key="3">
    <source>
        <dbReference type="ARBA" id="ARBA00023026"/>
    </source>
</evidence>
<evidence type="ECO:0000256" key="6">
    <source>
        <dbReference type="SAM" id="Phobius"/>
    </source>
</evidence>
<keyword evidence="5" id="KW-0175">Coiled coil</keyword>
<dbReference type="SUPFAM" id="SSF57997">
    <property type="entry name" value="Tropomyosin"/>
    <property type="match status" value="1"/>
</dbReference>
<protein>
    <submittedName>
        <fullName evidence="9">Septum site-determining protein MinC</fullName>
    </submittedName>
    <submittedName>
        <fullName evidence="8">Type III secretion system translocon subunit SctE</fullName>
    </submittedName>
</protein>
<evidence type="ECO:0000259" key="7">
    <source>
        <dbReference type="Pfam" id="PF04888"/>
    </source>
</evidence>
<keyword evidence="6" id="KW-0472">Membrane</keyword>
<dbReference type="EMBL" id="NOWC01000003">
    <property type="protein sequence ID" value="OZS75947.1"/>
    <property type="molecule type" value="Genomic_DNA"/>
</dbReference>
<dbReference type="InterPro" id="IPR006972">
    <property type="entry name" value="BipB-like_C"/>
</dbReference>
<dbReference type="Proteomes" id="UP001159001">
    <property type="component" value="Unassembled WGS sequence"/>
</dbReference>
<keyword evidence="6" id="KW-0812">Transmembrane</keyword>
<gene>
    <name evidence="8" type="primary">sctE</name>
    <name evidence="9" type="ORF">CHI95_04365</name>
    <name evidence="8" type="ORF">OGX73_06385</name>
</gene>
<keyword evidence="3" id="KW-0843">Virulence</keyword>
<evidence type="ECO:0000256" key="1">
    <source>
        <dbReference type="ARBA" id="ARBA00004301"/>
    </source>
</evidence>
<accession>A0A264VYS0</accession>
<dbReference type="Pfam" id="PF04888">
    <property type="entry name" value="SseC"/>
    <property type="match status" value="1"/>
</dbReference>
<dbReference type="EMBL" id="JAOWIN010000003">
    <property type="protein sequence ID" value="MDI9092246.1"/>
    <property type="molecule type" value="Genomic_DNA"/>
</dbReference>
<sequence>MVDIKALGNSERINNINAYLQGSNPLALSEDITKSVLALEDVCRESISGEQAKRAKIEGSPRLNKPMMAKAMLSAQSSSQDKTSNAMAILVETFATIRRLLHEGNIGELSNRLQLLNLESGSLREKGKELLDSFANSTKKALNIKHQLDEAKGILDLGKNKLANTLNLLEEHQFSVADNINDITNTKEELSNCEQRLEKINTFDKPITEEVYNQEVNIKNKIEVLTNKLEELTNKRDALESTTTLFKANVGTLTENVDKLQNNYEVLINKEYELVKTSDDASQKLNVFMETAPRSVEVDGEKWENTLSLLTMLTAQLKKVMNEDSIRNMKEQEAVMMKINEASRKDSDNKAKEAAESERKAAEANKAASCASKIFSYVLLAVSVVATVASFGTAAPLTLAIAAIGISMAVADIVLEETGHGSLMQMLANEISSVVTDVLIKFGVDEDKAKQIGSIVGMIVAAIAFLALSLISMGSMAKNIVNTVKSAAQLLLKNAGSLLKSTIKAMPKNLTNALGNMATKTAKVSDSVADSTDDMVKLTKFTKLADKFDDAKDTVKTTENTIAKIKKVDTVKNPSVAMAKLEVTARGMNAGLTVANAATTGGLNVHAASMGAKMKEMLAGMMLNNSAIEAITELLNQLIQAMSKNYEQFDEMFVSMLNGLQKSGQSKVDMMNTARFA</sequence>
<dbReference type="RefSeq" id="WP_094960859.1">
    <property type="nucleotide sequence ID" value="NZ_CP058958.1"/>
</dbReference>
<proteinExistence type="inferred from homology"/>
<feature type="coiled-coil region" evidence="5">
    <location>
        <begin position="215"/>
        <end position="270"/>
    </location>
</feature>
<reference evidence="8" key="2">
    <citation type="submission" date="2022-10" db="EMBL/GenBank/DDBJ databases">
        <title>Bacterial isolates recovered from the One Health project in Brazil.</title>
        <authorList>
            <person name="Valiatti T.B."/>
            <person name="Santos F."/>
            <person name="Cayo R."/>
            <person name="Gales A.C."/>
        </authorList>
    </citation>
    <scope>NUCLEOTIDE SEQUENCE</scope>
    <source>
        <strain evidence="8">PVR188</strain>
    </source>
</reference>
<keyword evidence="6" id="KW-1133">Transmembrane helix</keyword>
<organism evidence="9 10">
    <name type="scientific">Providencia rettgeri</name>
    <dbReference type="NCBI Taxonomy" id="587"/>
    <lineage>
        <taxon>Bacteria</taxon>
        <taxon>Pseudomonadati</taxon>
        <taxon>Pseudomonadota</taxon>
        <taxon>Gammaproteobacteria</taxon>
        <taxon>Enterobacterales</taxon>
        <taxon>Morganellaceae</taxon>
        <taxon>Providencia</taxon>
    </lineage>
</organism>
<evidence type="ECO:0000313" key="10">
    <source>
        <dbReference type="Proteomes" id="UP000216001"/>
    </source>
</evidence>
<evidence type="ECO:0000313" key="8">
    <source>
        <dbReference type="EMBL" id="MDI9092246.1"/>
    </source>
</evidence>
<reference evidence="9 10" key="1">
    <citation type="submission" date="2017-07" db="EMBL/GenBank/DDBJ databases">
        <title>blaIMP-27 on transferable plasmids in Proteus mirabilis and Providencia rettgeri.</title>
        <authorList>
            <person name="Potter R."/>
        </authorList>
    </citation>
    <scope>NUCLEOTIDE SEQUENCE [LARGE SCALE GENOMIC DNA]</scope>
    <source>
        <strain evidence="9 10">PR1</strain>
    </source>
</reference>
<comment type="subcellular location">
    <subcellularLocation>
        <location evidence="1">Host membrane</location>
        <topology evidence="1">Multi-pass membrane protein</topology>
    </subcellularLocation>
</comment>
<evidence type="ECO:0000256" key="5">
    <source>
        <dbReference type="SAM" id="Coils"/>
    </source>
</evidence>
<keyword evidence="2" id="KW-1043">Host membrane</keyword>
<comment type="caution">
    <text evidence="9">The sequence shown here is derived from an EMBL/GenBank/DDBJ whole genome shotgun (WGS) entry which is preliminary data.</text>
</comment>
<comment type="similarity">
    <text evidence="4">Belongs to the SctE/SipB/YopB family.</text>
</comment>
<name>A0A264VYS0_PRORE</name>
<dbReference type="Proteomes" id="UP000216001">
    <property type="component" value="Unassembled WGS sequence"/>
</dbReference>
<feature type="transmembrane region" description="Helical" evidence="6">
    <location>
        <begin position="452"/>
        <end position="471"/>
    </location>
</feature>
<dbReference type="AlphaFoldDB" id="A0A264VYS0"/>
<dbReference type="GO" id="GO:0033644">
    <property type="term" value="C:host cell membrane"/>
    <property type="evidence" value="ECO:0007669"/>
    <property type="project" value="UniProtKB-SubCell"/>
</dbReference>
<feature type="domain" description="Translocator protein BipB-like C-terminal" evidence="7">
    <location>
        <begin position="315"/>
        <end position="666"/>
    </location>
</feature>
<evidence type="ECO:0000313" key="9">
    <source>
        <dbReference type="EMBL" id="OZS75947.1"/>
    </source>
</evidence>